<dbReference type="EMBL" id="CAJHUB010000762">
    <property type="protein sequence ID" value="CAD7686931.1"/>
    <property type="molecule type" value="Genomic_DNA"/>
</dbReference>
<dbReference type="AlphaFoldDB" id="A0A811ZDT7"/>
<reference evidence="2" key="1">
    <citation type="submission" date="2020-12" db="EMBL/GenBank/DDBJ databases">
        <authorList>
            <consortium name="Molecular Ecology Group"/>
        </authorList>
    </citation>
    <scope>NUCLEOTIDE SEQUENCE</scope>
    <source>
        <strain evidence="2">TBG_1078</strain>
    </source>
</reference>
<accession>A0A811ZDT7</accession>
<organism evidence="2 3">
    <name type="scientific">Nyctereutes procyonoides</name>
    <name type="common">Raccoon dog</name>
    <name type="synonym">Canis procyonoides</name>
    <dbReference type="NCBI Taxonomy" id="34880"/>
    <lineage>
        <taxon>Eukaryota</taxon>
        <taxon>Metazoa</taxon>
        <taxon>Chordata</taxon>
        <taxon>Craniata</taxon>
        <taxon>Vertebrata</taxon>
        <taxon>Euteleostomi</taxon>
        <taxon>Mammalia</taxon>
        <taxon>Eutheria</taxon>
        <taxon>Laurasiatheria</taxon>
        <taxon>Carnivora</taxon>
        <taxon>Caniformia</taxon>
        <taxon>Canidae</taxon>
        <taxon>Nyctereutes</taxon>
    </lineage>
</organism>
<sequence length="54" mass="6086">MLSAPVGNTEGRKREERETKRGKKIHLLSLSTPLGLCARREYRLLSNQSSSDQS</sequence>
<name>A0A811ZDT7_NYCPR</name>
<dbReference type="Proteomes" id="UP000645828">
    <property type="component" value="Unassembled WGS sequence"/>
</dbReference>
<feature type="region of interest" description="Disordered" evidence="1">
    <location>
        <begin position="1"/>
        <end position="23"/>
    </location>
</feature>
<protein>
    <submittedName>
        <fullName evidence="2">(raccoon dog) hypothetical protein</fullName>
    </submittedName>
</protein>
<proteinExistence type="predicted"/>
<keyword evidence="3" id="KW-1185">Reference proteome</keyword>
<gene>
    <name evidence="2" type="ORF">NYPRO_LOCUS19724</name>
</gene>
<feature type="compositionally biased region" description="Basic and acidic residues" evidence="1">
    <location>
        <begin position="10"/>
        <end position="19"/>
    </location>
</feature>
<evidence type="ECO:0000256" key="1">
    <source>
        <dbReference type="SAM" id="MobiDB-lite"/>
    </source>
</evidence>
<comment type="caution">
    <text evidence="2">The sequence shown here is derived from an EMBL/GenBank/DDBJ whole genome shotgun (WGS) entry which is preliminary data.</text>
</comment>
<evidence type="ECO:0000313" key="3">
    <source>
        <dbReference type="Proteomes" id="UP000645828"/>
    </source>
</evidence>
<evidence type="ECO:0000313" key="2">
    <source>
        <dbReference type="EMBL" id="CAD7686931.1"/>
    </source>
</evidence>